<name>Q22S96_TETTS</name>
<dbReference type="Proteomes" id="UP000009168">
    <property type="component" value="Unassembled WGS sequence"/>
</dbReference>
<dbReference type="RefSeq" id="XP_001008121.2">
    <property type="nucleotide sequence ID" value="XM_001008121.2"/>
</dbReference>
<feature type="transmembrane region" description="Helical" evidence="2">
    <location>
        <begin position="1751"/>
        <end position="1778"/>
    </location>
</feature>
<keyword evidence="2" id="KW-0812">Transmembrane</keyword>
<dbReference type="InterPro" id="IPR035965">
    <property type="entry name" value="PAS-like_dom_sf"/>
</dbReference>
<feature type="signal peptide" evidence="3">
    <location>
        <begin position="1"/>
        <end position="18"/>
    </location>
</feature>
<dbReference type="InParanoid" id="Q22S96"/>
<keyword evidence="3" id="KW-0732">Signal</keyword>
<dbReference type="InterPro" id="IPR052994">
    <property type="entry name" value="Tiny_macrocysts_regulators"/>
</dbReference>
<feature type="transmembrane region" description="Helical" evidence="2">
    <location>
        <begin position="153"/>
        <end position="175"/>
    </location>
</feature>
<feature type="transmembrane region" description="Helical" evidence="2">
    <location>
        <begin position="2067"/>
        <end position="2083"/>
    </location>
</feature>
<feature type="transmembrane region" description="Helical" evidence="2">
    <location>
        <begin position="342"/>
        <end position="361"/>
    </location>
</feature>
<organism evidence="4 5">
    <name type="scientific">Tetrahymena thermophila (strain SB210)</name>
    <dbReference type="NCBI Taxonomy" id="312017"/>
    <lineage>
        <taxon>Eukaryota</taxon>
        <taxon>Sar</taxon>
        <taxon>Alveolata</taxon>
        <taxon>Ciliophora</taxon>
        <taxon>Intramacronucleata</taxon>
        <taxon>Oligohymenophorea</taxon>
        <taxon>Hymenostomatida</taxon>
        <taxon>Tetrahymenina</taxon>
        <taxon>Tetrahymenidae</taxon>
        <taxon>Tetrahymena</taxon>
    </lineage>
</organism>
<feature type="compositionally biased region" description="Acidic residues" evidence="1">
    <location>
        <begin position="1227"/>
        <end position="1240"/>
    </location>
</feature>
<sequence>MQLLLIQLLIKLFSRNYCQINQTNQYRRLYKQKKILVLNLIIKEIKRQHLEIVLSRKFSNTKSRKLEISVQIELNKDLLNQSYKKVFLLIMSSTISYKDDILGGLMQTGNGDNNKSKLGRQRLKQMQKSLMQVHFETVIILLRLKTNSYEKSLFLFIILTFTMSITNINNYLILIKAQYPNISQSSATFSLMGSLKYLDVAQLIGFAGSSSMLIAIGASIYMIIMTFLYGFCYVEKFLNPKIKPRKYFYGRWFVNMANYFQQILFFPFNVIFLSFITCSQENLEGESQNCSFNTDQSSYYTIVFSFSLVGIILSVLNEWWLQVYFYNMKLYKKDAISVEKEPQFLLEVSVCRFILVIFTTIRATQSQAYFVLFLLIQTLAFIYLYIRYNFTQASFTYANNNLRTAYELSFNYFLSQQIAFVVDEIMRFSNTFKDKNEKFLLFFFAMNILIACLNYKLREAFLRYILVQQIDFKRLSSSQLFHKISLFQRLNSAASSNIYYDSIYKGIICQHLDNPCPHPNENETCFCKQKIIYDPKKRKDTSIDKIFLTQNNSIFTKFLIKSWHETHLYLNPQHYINYLYYAEFLYFKMKNISLALKNLAILENKYLTPVQKFRLYRLQHVILKHNRKRNHDSYRLNQSDKDNRNKLEVESVIPIEEKISQIQSGIKFIIKNNIRFWAYLEKANINLNEINKFAKFSQSQLDLLKKFWKQSMYYLDYRKKWRFYYCWYYLYILNKKIKVSMLERFSGINNINENEVFSEELVMDNMDDDIHSVQSNLKPDEMEKIYIKKVEMAFDKKSVIFHVNHEYKGLILKVNRALYHGFGYTSLDLVGKVYITQLMPRIYQNIHPLVMKNFVQTGKTKTLYSQRKIFCLNKAGYLFAAWKFVKQYVTTNSRCEYVALIRPIVPPAGIKIYYIILNEEWDIDSMSEGLYESFGISAQQYQNATAKLLLNLLILSPKLIRFTKFAKYLTEQDYKLFQNRDNERRKLTAQQPQVRNLNSRISILAKLRREQQNQYLNQDSNGFNSAIDSSYLESGESTPQSNKPNGPSNQNNNLKPLSTFNQMYSLNANQNNNGAEEQQLIDDKEQPSKNNKAEKESPVQQKQQLLASNTMQNSSNVLNPNMQGTRKLIKKRTLIISTDNNNDDKKDQGKQLQKEYTKDSLNVDTPSRERRNSHIEMLEQLTYGQSQFFQTNYVKEEIMKKKQSIVQSKQSDSLIESEEQKESEKSDYEDESEENFNQDDEVNDFIKLDNLEKGEQISFRIRIPKNLQDMLIEYPQLLSSNTIRRPSRVDQTVLSNLKITKGISSTQKFGEMQTNTIESRDKQIYGILKDLILKYHKKKSIKEYNGTCTASFKKYGKQKVIIMKLIKFEECIKKQKVTKHLNKQSSGSDKDVGKKLQSMISGQFHEFGKQQSITDGNQKANNFISMRSEVSDGQQSVTTNTFVNQNRFQYKHGDQINSDTEEYGGPALPQKEEEEEINLGKTNGMGYQLKIISEAEENGVMSERTLKTFHKDFINRQGAKNISLNQNDNIYIKEDNHKPNKNIQTIQNMKMFVRLFFLILIALNAFTFFYGPNQQFPVLRKQSNKVFQAENVLLSALQAYNLLLDQIMVNQNQYDLTNNQFWNQKTYQSQISYQLKNETDYFYNINSDTNYKETFYDKSITPYNKYIKPLFTGNNVPTDLKSQTYTLDIYDLFSQVIFSLQTVQDTLPSDITLTLPPVTFFRQNIFPNLYNGLRSTQNNLVDNLKQTTDSVYYFLIIIILVESILLVSSFIVLFYLIYVICNAFKSVIEVFPKISQRDLTKIKNYNINLNQNFTYILEKDDLLSGTHAIYQNKQNGINGLGRIGSEYDGTENGQIARKQSINYDLEEPNDGNENVGKKSKNIEDGGFLSELKVNIFVLFGIFVVLVAIFSTIFLFLILQSTTNLQKIIDNGRIFIDIFGDDIVVMIAIKEKKLDINNYNNSFKQVIQAQLDAYNQRNLQPTVENLSFFTFDDVFNQIFYDDPCEIFSEQVIQDGANQSECKVVAQGSIAKGVASFNSFYKNAVYNYISNTPGYEKLDNSVIFDYDRGIYFVEIFYLYLLQIWGSNSDSYLQGQLTIIIIYVSGMFTLLLIIYLIVTEKLLIGRFNKEYSYFRTIYNMYMPDIIILKEKRIKFYLVKHHILNK</sequence>
<evidence type="ECO:0000313" key="4">
    <source>
        <dbReference type="EMBL" id="EAR87876.2"/>
    </source>
</evidence>
<dbReference type="eggNOG" id="ENOG502SKTX">
    <property type="taxonomic scope" value="Eukaryota"/>
</dbReference>
<dbReference type="HOGENOM" id="CLU_232811_0_0_1"/>
<proteinExistence type="predicted"/>
<feature type="transmembrane region" description="Helical" evidence="2">
    <location>
        <begin position="1895"/>
        <end position="1918"/>
    </location>
</feature>
<feature type="transmembrane region" description="Helical" evidence="2">
    <location>
        <begin position="212"/>
        <end position="231"/>
    </location>
</feature>
<gene>
    <name evidence="4" type="ORF">TTHERM_00006400</name>
</gene>
<feature type="chain" id="PRO_5004201603" evidence="3">
    <location>
        <begin position="19"/>
        <end position="2162"/>
    </location>
</feature>
<feature type="transmembrane region" description="Helical" evidence="2">
    <location>
        <begin position="252"/>
        <end position="277"/>
    </location>
</feature>
<feature type="region of interest" description="Disordered" evidence="1">
    <location>
        <begin position="1015"/>
        <end position="1057"/>
    </location>
</feature>
<dbReference type="OrthoDB" id="313484at2759"/>
<dbReference type="GeneID" id="7832677"/>
<feature type="transmembrane region" description="Helical" evidence="2">
    <location>
        <begin position="367"/>
        <end position="386"/>
    </location>
</feature>
<dbReference type="PANTHER" id="PTHR31600:SF2">
    <property type="entry name" value="GAMETE ENRICHED GENE 10 PROTEIN-RELATED"/>
    <property type="match status" value="1"/>
</dbReference>
<feature type="transmembrane region" description="Helical" evidence="2">
    <location>
        <begin position="439"/>
        <end position="457"/>
    </location>
</feature>
<feature type="transmembrane region" description="Helical" evidence="2">
    <location>
        <begin position="1551"/>
        <end position="1571"/>
    </location>
</feature>
<feature type="transmembrane region" description="Helical" evidence="2">
    <location>
        <begin position="2095"/>
        <end position="2115"/>
    </location>
</feature>
<dbReference type="KEGG" id="tet:TTHERM_00006400"/>
<dbReference type="Gene3D" id="3.30.450.20">
    <property type="entry name" value="PAS domain"/>
    <property type="match status" value="1"/>
</dbReference>
<dbReference type="PANTHER" id="PTHR31600">
    <property type="entry name" value="TINY MACROCYSTS PROTEIN B-RELATED"/>
    <property type="match status" value="1"/>
</dbReference>
<feature type="compositionally biased region" description="Basic and acidic residues" evidence="1">
    <location>
        <begin position="1142"/>
        <end position="1158"/>
    </location>
</feature>
<accession>Q22S96</accession>
<dbReference type="EMBL" id="GG662845">
    <property type="protein sequence ID" value="EAR87876.2"/>
    <property type="molecule type" value="Genomic_DNA"/>
</dbReference>
<evidence type="ECO:0000313" key="5">
    <source>
        <dbReference type="Proteomes" id="UP000009168"/>
    </source>
</evidence>
<evidence type="ECO:0000256" key="1">
    <source>
        <dbReference type="SAM" id="MobiDB-lite"/>
    </source>
</evidence>
<dbReference type="SUPFAM" id="SSF55785">
    <property type="entry name" value="PYP-like sensor domain (PAS domain)"/>
    <property type="match status" value="1"/>
</dbReference>
<keyword evidence="2" id="KW-1133">Transmembrane helix</keyword>
<keyword evidence="5" id="KW-1185">Reference proteome</keyword>
<reference evidence="5" key="1">
    <citation type="journal article" date="2006" name="PLoS Biol.">
        <title>Macronuclear genome sequence of the ciliate Tetrahymena thermophila, a model eukaryote.</title>
        <authorList>
            <person name="Eisen J.A."/>
            <person name="Coyne R.S."/>
            <person name="Wu M."/>
            <person name="Wu D."/>
            <person name="Thiagarajan M."/>
            <person name="Wortman J.R."/>
            <person name="Badger J.H."/>
            <person name="Ren Q."/>
            <person name="Amedeo P."/>
            <person name="Jones K.M."/>
            <person name="Tallon L.J."/>
            <person name="Delcher A.L."/>
            <person name="Salzberg S.L."/>
            <person name="Silva J.C."/>
            <person name="Haas B.J."/>
            <person name="Majoros W.H."/>
            <person name="Farzad M."/>
            <person name="Carlton J.M."/>
            <person name="Smith R.K. Jr."/>
            <person name="Garg J."/>
            <person name="Pearlman R.E."/>
            <person name="Karrer K.M."/>
            <person name="Sun L."/>
            <person name="Manning G."/>
            <person name="Elde N.C."/>
            <person name="Turkewitz A.P."/>
            <person name="Asai D.J."/>
            <person name="Wilkes D.E."/>
            <person name="Wang Y."/>
            <person name="Cai H."/>
            <person name="Collins K."/>
            <person name="Stewart B.A."/>
            <person name="Lee S.R."/>
            <person name="Wilamowska K."/>
            <person name="Weinberg Z."/>
            <person name="Ruzzo W.L."/>
            <person name="Wloga D."/>
            <person name="Gaertig J."/>
            <person name="Frankel J."/>
            <person name="Tsao C.-C."/>
            <person name="Gorovsky M.A."/>
            <person name="Keeling P.J."/>
            <person name="Waller R.F."/>
            <person name="Patron N.J."/>
            <person name="Cherry J.M."/>
            <person name="Stover N.A."/>
            <person name="Krieger C.J."/>
            <person name="del Toro C."/>
            <person name="Ryder H.F."/>
            <person name="Williamson S.C."/>
            <person name="Barbeau R.A."/>
            <person name="Hamilton E.P."/>
            <person name="Orias E."/>
        </authorList>
    </citation>
    <scope>NUCLEOTIDE SEQUENCE [LARGE SCALE GENOMIC DNA]</scope>
    <source>
        <strain evidence="5">SB210</strain>
    </source>
</reference>
<dbReference type="STRING" id="312017.Q22S96"/>
<evidence type="ECO:0000256" key="3">
    <source>
        <dbReference type="SAM" id="SignalP"/>
    </source>
</evidence>
<feature type="compositionally biased region" description="Polar residues" evidence="1">
    <location>
        <begin position="1015"/>
        <end position="1038"/>
    </location>
</feature>
<feature type="region of interest" description="Disordered" evidence="1">
    <location>
        <begin position="1205"/>
        <end position="1240"/>
    </location>
</feature>
<protein>
    <submittedName>
        <fullName evidence="4">PAS domain S-box protein</fullName>
    </submittedName>
</protein>
<feature type="transmembrane region" description="Helical" evidence="2">
    <location>
        <begin position="297"/>
        <end position="321"/>
    </location>
</feature>
<evidence type="ECO:0000256" key="2">
    <source>
        <dbReference type="SAM" id="Phobius"/>
    </source>
</evidence>
<keyword evidence="2" id="KW-0472">Membrane</keyword>
<feature type="region of interest" description="Disordered" evidence="1">
    <location>
        <begin position="1139"/>
        <end position="1170"/>
    </location>
</feature>
<feature type="compositionally biased region" description="Low complexity" evidence="1">
    <location>
        <begin position="1039"/>
        <end position="1056"/>
    </location>
</feature>